<protein>
    <submittedName>
        <fullName evidence="1">Uncharacterized protein</fullName>
    </submittedName>
</protein>
<keyword evidence="2" id="KW-1185">Reference proteome</keyword>
<dbReference type="EMBL" id="JBBPBM010000024">
    <property type="protein sequence ID" value="KAK8541965.1"/>
    <property type="molecule type" value="Genomic_DNA"/>
</dbReference>
<organism evidence="1 2">
    <name type="scientific">Hibiscus sabdariffa</name>
    <name type="common">roselle</name>
    <dbReference type="NCBI Taxonomy" id="183260"/>
    <lineage>
        <taxon>Eukaryota</taxon>
        <taxon>Viridiplantae</taxon>
        <taxon>Streptophyta</taxon>
        <taxon>Embryophyta</taxon>
        <taxon>Tracheophyta</taxon>
        <taxon>Spermatophyta</taxon>
        <taxon>Magnoliopsida</taxon>
        <taxon>eudicotyledons</taxon>
        <taxon>Gunneridae</taxon>
        <taxon>Pentapetalae</taxon>
        <taxon>rosids</taxon>
        <taxon>malvids</taxon>
        <taxon>Malvales</taxon>
        <taxon>Malvaceae</taxon>
        <taxon>Malvoideae</taxon>
        <taxon>Hibiscus</taxon>
    </lineage>
</organism>
<comment type="caution">
    <text evidence="1">The sequence shown here is derived from an EMBL/GenBank/DDBJ whole genome shotgun (WGS) entry which is preliminary data.</text>
</comment>
<evidence type="ECO:0000313" key="2">
    <source>
        <dbReference type="Proteomes" id="UP001472677"/>
    </source>
</evidence>
<sequence length="91" mass="9716">MIGTPRVCFDVSIKVKSFSSACIRAKLANSYAQQLSPRAHATASSKPQLLQASYPRNRSALPAPRSCTADPICCLLLAAVTLCPCIDLHLS</sequence>
<dbReference type="Proteomes" id="UP001472677">
    <property type="component" value="Unassembled WGS sequence"/>
</dbReference>
<name>A0ABR2DKL3_9ROSI</name>
<gene>
    <name evidence="1" type="ORF">V6N12_014578</name>
</gene>
<proteinExistence type="predicted"/>
<accession>A0ABR2DKL3</accession>
<evidence type="ECO:0000313" key="1">
    <source>
        <dbReference type="EMBL" id="KAK8541965.1"/>
    </source>
</evidence>
<reference evidence="1 2" key="1">
    <citation type="journal article" date="2024" name="G3 (Bethesda)">
        <title>Genome assembly of Hibiscus sabdariffa L. provides insights into metabolisms of medicinal natural products.</title>
        <authorList>
            <person name="Kim T."/>
        </authorList>
    </citation>
    <scope>NUCLEOTIDE SEQUENCE [LARGE SCALE GENOMIC DNA]</scope>
    <source>
        <strain evidence="1">TK-2024</strain>
        <tissue evidence="1">Old leaves</tissue>
    </source>
</reference>